<evidence type="ECO:0000256" key="1">
    <source>
        <dbReference type="SAM" id="MobiDB-lite"/>
    </source>
</evidence>
<evidence type="ECO:0008006" key="4">
    <source>
        <dbReference type="Google" id="ProtNLM"/>
    </source>
</evidence>
<proteinExistence type="predicted"/>
<feature type="compositionally biased region" description="Polar residues" evidence="1">
    <location>
        <begin position="705"/>
        <end position="715"/>
    </location>
</feature>
<dbReference type="AlphaFoldDB" id="A0A7J6YE16"/>
<protein>
    <recommendedName>
        <fullName evidence="4">Xrn1 N-terminal domain-containing protein</fullName>
    </recommendedName>
</protein>
<feature type="compositionally biased region" description="Basic and acidic residues" evidence="1">
    <location>
        <begin position="232"/>
        <end position="253"/>
    </location>
</feature>
<evidence type="ECO:0000313" key="2">
    <source>
        <dbReference type="EMBL" id="KAF5224937.1"/>
    </source>
</evidence>
<comment type="caution">
    <text evidence="2">The sequence shown here is derived from an EMBL/GenBank/DDBJ whole genome shotgun (WGS) entry which is preliminary data.</text>
</comment>
<name>A0A7J6YE16_TRYCR</name>
<accession>A0A7J6YE16</accession>
<feature type="region of interest" description="Disordered" evidence="1">
    <location>
        <begin position="215"/>
        <end position="253"/>
    </location>
</feature>
<sequence>MGVPDFLKFAARTSPTALCRIKKGVTAAPLCFDFVLIDATNVCQTIGLETLAEFLMQPHLKVRRAVVFAMDAQRHRAGTSRSQRTHATVLDADVAVQRLCMALQQHYNKIATADAPQPQILISGRQVAGEADYKILDLQRQLVTQAFAAKVKLPTFCFVSEDSDVLCGVLCGPAPHTVTIATKLHDTMLEMCVLRVAHVLAYIARCVDAFAGGDEGAEVSPQTQQQQQRQLSLERESVKNEGGEEEKIVRRQKQDGPMVATGTCVVLSDSDGDPSDVDEEGPGNCVPSPMPAITAQNAAEAEILQNSCIDMVFLFVVVMGNGSSVPPLVRGATKVDIQSCWKAYCRMKYDTAELGYEKVMGRSLLSLHDVLAHPEKQSKEIAAVAVDCSFLGGILETAHYADAQSRPPVEEEKERALLFLSQAVYTTFRYIIACNLHPGSTVEDTFLDTRSLLEKEFVVPSLAAFLWVLGLTRKRTLYFPLAGLATEAVLLNATKGISAVEEAVAAACSRRKHAGQNVVLEWDVANTLVTCGSAGSRRVRLQSLLPRSKPDAHKGMVVCINECAEGLARNSSDAAGNVVPQRNKAALFSRLLVAWRSTMTSFMPALEVIARKEDFTLLPTNKDSYEGGGVLATQANNVKYSYSFELRRMAPLLTSCEKKHQISTATSAALLRALRVSHDYEKAPSVSGISSEVTEGRDRKRGQFAKSNAPSTQKGSKTEGATEGLINAERREGQSGKYRRPGKKERERAKRARENN</sequence>
<dbReference type="VEuPathDB" id="TriTrypDB:ECC02_001870"/>
<feature type="region of interest" description="Disordered" evidence="1">
    <location>
        <begin position="684"/>
        <end position="756"/>
    </location>
</feature>
<gene>
    <name evidence="2" type="ORF">ECC02_001870</name>
</gene>
<dbReference type="VEuPathDB" id="TriTrypDB:BCY84_10840"/>
<dbReference type="Proteomes" id="UP000583944">
    <property type="component" value="Unassembled WGS sequence"/>
</dbReference>
<dbReference type="EMBL" id="JABDHM010000009">
    <property type="protein sequence ID" value="KAF5224937.1"/>
    <property type="molecule type" value="Genomic_DNA"/>
</dbReference>
<evidence type="ECO:0000313" key="3">
    <source>
        <dbReference type="Proteomes" id="UP000583944"/>
    </source>
</evidence>
<reference evidence="2 3" key="1">
    <citation type="journal article" date="2019" name="Genome Biol. Evol.">
        <title>Nanopore Sequencing Significantly Improves Genome Assembly of the Protozoan Parasite Trypanosoma cruzi.</title>
        <authorList>
            <person name="Diaz-Viraque F."/>
            <person name="Pita S."/>
            <person name="Greif G."/>
            <person name="de Souza R.C.M."/>
            <person name="Iraola G."/>
            <person name="Robello C."/>
        </authorList>
    </citation>
    <scope>NUCLEOTIDE SEQUENCE [LARGE SCALE GENOMIC DNA]</scope>
    <source>
        <strain evidence="2 3">Berenice</strain>
    </source>
</reference>
<feature type="compositionally biased region" description="Basic and acidic residues" evidence="1">
    <location>
        <begin position="744"/>
        <end position="756"/>
    </location>
</feature>
<organism evidence="2 3">
    <name type="scientific">Trypanosoma cruzi</name>
    <dbReference type="NCBI Taxonomy" id="5693"/>
    <lineage>
        <taxon>Eukaryota</taxon>
        <taxon>Discoba</taxon>
        <taxon>Euglenozoa</taxon>
        <taxon>Kinetoplastea</taxon>
        <taxon>Metakinetoplastina</taxon>
        <taxon>Trypanosomatida</taxon>
        <taxon>Trypanosomatidae</taxon>
        <taxon>Trypanosoma</taxon>
        <taxon>Schizotrypanum</taxon>
    </lineage>
</organism>